<sequence length="215" mass="23657">MSVLVPAYFHPVAQDRAWRRLAARPPRTIVLNVDSGPGTVRDPAFCQVLKPLLAAGVEVLGYLDTAYGDRPIRELVVDARHYRSWYGVGGVFLDQVAAEAGLLSHYRVSAAALRGEGRLVLNPGVYPDPGYAAIADLLVTFEGPWAAYRAVGVPAWAERPGQFCHLVYGVPGWARRFVQRGAARLARTLFVTNGSCPNPWQDLPGYYERLDHSSR</sequence>
<evidence type="ECO:0008006" key="3">
    <source>
        <dbReference type="Google" id="ProtNLM"/>
    </source>
</evidence>
<evidence type="ECO:0000313" key="1">
    <source>
        <dbReference type="EMBL" id="GES03603.1"/>
    </source>
</evidence>
<dbReference type="RefSeq" id="WP_155339753.1">
    <property type="nucleotide sequence ID" value="NZ_BAAABN010000042.1"/>
</dbReference>
<dbReference type="OrthoDB" id="3311125at2"/>
<evidence type="ECO:0000313" key="2">
    <source>
        <dbReference type="Proteomes" id="UP000334990"/>
    </source>
</evidence>
<dbReference type="PANTHER" id="PTHR35040:SF9">
    <property type="entry name" value="4-LIKE CELL SURFACE PROTEIN, PUTATIVE (AFU_ORTHOLOGUE AFUA_4G14080)-RELATED"/>
    <property type="match status" value="1"/>
</dbReference>
<protein>
    <recommendedName>
        <fullName evidence="3">Spherulation-specific family 4</fullName>
    </recommendedName>
</protein>
<keyword evidence="2" id="KW-1185">Reference proteome</keyword>
<dbReference type="InterPro" id="IPR021986">
    <property type="entry name" value="Spherulin4"/>
</dbReference>
<dbReference type="AlphaFoldDB" id="A0A5M3W8U8"/>
<dbReference type="EMBL" id="BLAD01000070">
    <property type="protein sequence ID" value="GES03603.1"/>
    <property type="molecule type" value="Genomic_DNA"/>
</dbReference>
<proteinExistence type="predicted"/>
<gene>
    <name evidence="1" type="ORF">Acor_56690</name>
</gene>
<dbReference type="Proteomes" id="UP000334990">
    <property type="component" value="Unassembled WGS sequence"/>
</dbReference>
<reference evidence="1 2" key="1">
    <citation type="submission" date="2019-10" db="EMBL/GenBank/DDBJ databases">
        <title>Whole genome shotgun sequence of Acrocarpospora corrugata NBRC 13972.</title>
        <authorList>
            <person name="Ichikawa N."/>
            <person name="Kimura A."/>
            <person name="Kitahashi Y."/>
            <person name="Komaki H."/>
            <person name="Oguchi A."/>
        </authorList>
    </citation>
    <scope>NUCLEOTIDE SEQUENCE [LARGE SCALE GENOMIC DNA]</scope>
    <source>
        <strain evidence="1 2">NBRC 13972</strain>
    </source>
</reference>
<organism evidence="1 2">
    <name type="scientific">Acrocarpospora corrugata</name>
    <dbReference type="NCBI Taxonomy" id="35763"/>
    <lineage>
        <taxon>Bacteria</taxon>
        <taxon>Bacillati</taxon>
        <taxon>Actinomycetota</taxon>
        <taxon>Actinomycetes</taxon>
        <taxon>Streptosporangiales</taxon>
        <taxon>Streptosporangiaceae</taxon>
        <taxon>Acrocarpospora</taxon>
    </lineage>
</organism>
<dbReference type="Pfam" id="PF12138">
    <property type="entry name" value="Spherulin4"/>
    <property type="match status" value="1"/>
</dbReference>
<dbReference type="PANTHER" id="PTHR35040">
    <property type="match status" value="1"/>
</dbReference>
<accession>A0A5M3W8U8</accession>
<comment type="caution">
    <text evidence="1">The sequence shown here is derived from an EMBL/GenBank/DDBJ whole genome shotgun (WGS) entry which is preliminary data.</text>
</comment>
<name>A0A5M3W8U8_9ACTN</name>